<dbReference type="GO" id="GO:0005737">
    <property type="term" value="C:cytoplasm"/>
    <property type="evidence" value="ECO:0007669"/>
    <property type="project" value="UniProtKB-SubCell"/>
</dbReference>
<dbReference type="GO" id="GO:0009368">
    <property type="term" value="C:endopeptidase Clp complex"/>
    <property type="evidence" value="ECO:0007669"/>
    <property type="project" value="TreeGrafter"/>
</dbReference>
<organism evidence="13 14">
    <name type="scientific">Leptospira saintgironsiae</name>
    <dbReference type="NCBI Taxonomy" id="2023183"/>
    <lineage>
        <taxon>Bacteria</taxon>
        <taxon>Pseudomonadati</taxon>
        <taxon>Spirochaetota</taxon>
        <taxon>Spirochaetia</taxon>
        <taxon>Leptospirales</taxon>
        <taxon>Leptospiraceae</taxon>
        <taxon>Leptospira</taxon>
    </lineage>
</organism>
<dbReference type="EC" id="3.4.21.92" evidence="7 10"/>
<dbReference type="CDD" id="cd07017">
    <property type="entry name" value="S14_ClpP_2"/>
    <property type="match status" value="1"/>
</dbReference>
<gene>
    <name evidence="7 13" type="primary">clpP</name>
    <name evidence="13" type="ORF">CH362_06890</name>
</gene>
<dbReference type="PROSITE" id="PS00381">
    <property type="entry name" value="CLP_PROTEASE_SER"/>
    <property type="match status" value="1"/>
</dbReference>
<dbReference type="HAMAP" id="MF_00444">
    <property type="entry name" value="ClpP"/>
    <property type="match status" value="1"/>
</dbReference>
<feature type="active site" description="Nucleophile" evidence="7">
    <location>
        <position position="98"/>
    </location>
</feature>
<dbReference type="NCBIfam" id="NF009205">
    <property type="entry name" value="PRK12553.1"/>
    <property type="match status" value="1"/>
</dbReference>
<evidence type="ECO:0000256" key="3">
    <source>
        <dbReference type="ARBA" id="ARBA00022670"/>
    </source>
</evidence>
<evidence type="ECO:0000256" key="2">
    <source>
        <dbReference type="ARBA" id="ARBA00022490"/>
    </source>
</evidence>
<evidence type="ECO:0000256" key="11">
    <source>
        <dbReference type="RuleBase" id="RU000550"/>
    </source>
</evidence>
<protein>
    <recommendedName>
        <fullName evidence="7 12">ATP-dependent Clp protease proteolytic subunit</fullName>
        <ecNumber evidence="7 10">3.4.21.92</ecNumber>
    </recommendedName>
    <alternativeName>
        <fullName evidence="7">Endopeptidase Clp</fullName>
    </alternativeName>
</protein>
<evidence type="ECO:0000256" key="5">
    <source>
        <dbReference type="ARBA" id="ARBA00022825"/>
    </source>
</evidence>
<accession>A0A2M9YF13</accession>
<evidence type="ECO:0000256" key="4">
    <source>
        <dbReference type="ARBA" id="ARBA00022801"/>
    </source>
</evidence>
<dbReference type="InterPro" id="IPR029045">
    <property type="entry name" value="ClpP/crotonase-like_dom_sf"/>
</dbReference>
<dbReference type="GO" id="GO:0004252">
    <property type="term" value="F:serine-type endopeptidase activity"/>
    <property type="evidence" value="ECO:0007669"/>
    <property type="project" value="UniProtKB-UniRule"/>
</dbReference>
<dbReference type="RefSeq" id="WP_100709618.1">
    <property type="nucleotide sequence ID" value="NZ_NPDR01000002.1"/>
</dbReference>
<evidence type="ECO:0000256" key="12">
    <source>
        <dbReference type="RuleBase" id="RU003567"/>
    </source>
</evidence>
<feature type="active site" evidence="8">
    <location>
        <position position="98"/>
    </location>
</feature>
<dbReference type="InterPro" id="IPR001907">
    <property type="entry name" value="ClpP"/>
</dbReference>
<sequence>MAIIPTVIEQTGRGEMRYDVFSRLLKDRIIFLGDAISDDYANVIIAQLLFLDAENPDRDIYLYLNSPGGYVSSGLAIYDTMQYIKADVRTLCIGQASSMAALLLAGGAKGKRSALPHSRIMMHQPTGGATGQASDIAIQAKEVLKLKQVLNSLYAKHTGKSVEEVQKDTERDLYMTPEEAQKYGIIDSVISIERQKN</sequence>
<keyword evidence="14" id="KW-1185">Reference proteome</keyword>
<keyword evidence="3 7" id="KW-0645">Protease</keyword>
<dbReference type="SUPFAM" id="SSF52096">
    <property type="entry name" value="ClpP/crotonase"/>
    <property type="match status" value="1"/>
</dbReference>
<evidence type="ECO:0000256" key="9">
    <source>
        <dbReference type="PROSITE-ProRule" id="PRU10086"/>
    </source>
</evidence>
<evidence type="ECO:0000256" key="6">
    <source>
        <dbReference type="ARBA" id="ARBA00034021"/>
    </source>
</evidence>
<dbReference type="GO" id="GO:0051117">
    <property type="term" value="F:ATPase binding"/>
    <property type="evidence" value="ECO:0007669"/>
    <property type="project" value="TreeGrafter"/>
</dbReference>
<comment type="function">
    <text evidence="7 11">Cleaves peptides in various proteins in a process that requires ATP hydrolysis. Has a chymotrypsin-like activity. Plays a major role in the degradation of misfolded proteins.</text>
</comment>
<comment type="subcellular location">
    <subcellularLocation>
        <location evidence="7">Cytoplasm</location>
    </subcellularLocation>
</comment>
<dbReference type="Pfam" id="PF00574">
    <property type="entry name" value="CLP_protease"/>
    <property type="match status" value="1"/>
</dbReference>
<dbReference type="NCBIfam" id="NF001368">
    <property type="entry name" value="PRK00277.1"/>
    <property type="match status" value="1"/>
</dbReference>
<dbReference type="InterPro" id="IPR033135">
    <property type="entry name" value="ClpP_His_AS"/>
</dbReference>
<comment type="caution">
    <text evidence="13">The sequence shown here is derived from an EMBL/GenBank/DDBJ whole genome shotgun (WGS) entry which is preliminary data.</text>
</comment>
<feature type="active site" evidence="7 9">
    <location>
        <position position="123"/>
    </location>
</feature>
<dbReference type="Proteomes" id="UP000231926">
    <property type="component" value="Unassembled WGS sequence"/>
</dbReference>
<evidence type="ECO:0000256" key="10">
    <source>
        <dbReference type="RuleBase" id="RU000549"/>
    </source>
</evidence>
<evidence type="ECO:0000313" key="13">
    <source>
        <dbReference type="EMBL" id="PJZ50036.1"/>
    </source>
</evidence>
<proteinExistence type="inferred from homology"/>
<dbReference type="PANTHER" id="PTHR10381:SF70">
    <property type="entry name" value="ATP-DEPENDENT CLP PROTEASE PROTEOLYTIC SUBUNIT"/>
    <property type="match status" value="1"/>
</dbReference>
<dbReference type="PANTHER" id="PTHR10381">
    <property type="entry name" value="ATP-DEPENDENT CLP PROTEASE PROTEOLYTIC SUBUNIT"/>
    <property type="match status" value="1"/>
</dbReference>
<dbReference type="GO" id="GO:0004176">
    <property type="term" value="F:ATP-dependent peptidase activity"/>
    <property type="evidence" value="ECO:0007669"/>
    <property type="project" value="InterPro"/>
</dbReference>
<dbReference type="FunFam" id="3.90.226.10:FF:000001">
    <property type="entry name" value="ATP-dependent Clp protease proteolytic subunit"/>
    <property type="match status" value="1"/>
</dbReference>
<dbReference type="GO" id="GO:0006515">
    <property type="term" value="P:protein quality control for misfolded or incompletely synthesized proteins"/>
    <property type="evidence" value="ECO:0007669"/>
    <property type="project" value="TreeGrafter"/>
</dbReference>
<reference evidence="13 14" key="1">
    <citation type="submission" date="2017-07" db="EMBL/GenBank/DDBJ databases">
        <title>Leptospira spp. isolated from tropical soils.</title>
        <authorList>
            <person name="Thibeaux R."/>
            <person name="Iraola G."/>
            <person name="Ferres I."/>
            <person name="Bierque E."/>
            <person name="Girault D."/>
            <person name="Soupe-Gilbert M.-E."/>
            <person name="Picardeau M."/>
            <person name="Goarant C."/>
        </authorList>
    </citation>
    <scope>NUCLEOTIDE SEQUENCE [LARGE SCALE GENOMIC DNA]</scope>
    <source>
        <strain evidence="13 14">FH4-C-A2</strain>
    </source>
</reference>
<comment type="subunit">
    <text evidence="7">Fourteen ClpP subunits assemble into 2 heptameric rings which stack back to back to give a disk-like structure with a central cavity, resembling the structure of eukaryotic proteasomes.</text>
</comment>
<evidence type="ECO:0000313" key="14">
    <source>
        <dbReference type="Proteomes" id="UP000231926"/>
    </source>
</evidence>
<dbReference type="PRINTS" id="PR00127">
    <property type="entry name" value="CLPPROTEASEP"/>
</dbReference>
<comment type="similarity">
    <text evidence="1 7 12">Belongs to the peptidase S14 family.</text>
</comment>
<dbReference type="InterPro" id="IPR023562">
    <property type="entry name" value="ClpP/TepA"/>
</dbReference>
<keyword evidence="4 7" id="KW-0378">Hydrolase</keyword>
<dbReference type="OrthoDB" id="9802800at2"/>
<evidence type="ECO:0000256" key="8">
    <source>
        <dbReference type="PROSITE-ProRule" id="PRU10085"/>
    </source>
</evidence>
<dbReference type="Gene3D" id="3.90.226.10">
    <property type="entry name" value="2-enoyl-CoA Hydratase, Chain A, domain 1"/>
    <property type="match status" value="1"/>
</dbReference>
<name>A0A2M9YF13_9LEPT</name>
<comment type="catalytic activity">
    <reaction evidence="6 7 9">
        <text>Hydrolysis of proteins to small peptides in the presence of ATP and magnesium. alpha-casein is the usual test substrate. In the absence of ATP, only oligopeptides shorter than five residues are hydrolyzed (such as succinyl-Leu-Tyr-|-NHMec, and Leu-Tyr-Leu-|-Tyr-Trp, in which cleavage of the -Tyr-|-Leu- and -Tyr-|-Trp bonds also occurs).</text>
        <dbReference type="EC" id="3.4.21.92"/>
    </reaction>
</comment>
<evidence type="ECO:0000256" key="1">
    <source>
        <dbReference type="ARBA" id="ARBA00007039"/>
    </source>
</evidence>
<dbReference type="EMBL" id="NPDR01000002">
    <property type="protein sequence ID" value="PJZ50036.1"/>
    <property type="molecule type" value="Genomic_DNA"/>
</dbReference>
<dbReference type="PROSITE" id="PS00382">
    <property type="entry name" value="CLP_PROTEASE_HIS"/>
    <property type="match status" value="1"/>
</dbReference>
<keyword evidence="2 7" id="KW-0963">Cytoplasm</keyword>
<dbReference type="NCBIfam" id="TIGR00493">
    <property type="entry name" value="clpP"/>
    <property type="match status" value="1"/>
</dbReference>
<dbReference type="AlphaFoldDB" id="A0A2M9YF13"/>
<evidence type="ECO:0000256" key="7">
    <source>
        <dbReference type="HAMAP-Rule" id="MF_00444"/>
    </source>
</evidence>
<dbReference type="InterPro" id="IPR018215">
    <property type="entry name" value="ClpP_Ser_AS"/>
</dbReference>
<keyword evidence="5 7" id="KW-0720">Serine protease</keyword>